<evidence type="ECO:0000259" key="2">
    <source>
        <dbReference type="Pfam" id="PF13349"/>
    </source>
</evidence>
<keyword evidence="4" id="KW-1185">Reference proteome</keyword>
<gene>
    <name evidence="3" type="ORF">E4J94_12480</name>
</gene>
<proteinExistence type="predicted"/>
<comment type="caution">
    <text evidence="3">The sequence shown here is derived from an EMBL/GenBank/DDBJ whole genome shotgun (WGS) entry which is preliminary data.</text>
</comment>
<feature type="chain" id="PRO_5021411809" description="DUF4097 domain-containing protein" evidence="1">
    <location>
        <begin position="20"/>
        <end position="269"/>
    </location>
</feature>
<accession>A0A4Z1BKB4</accession>
<protein>
    <recommendedName>
        <fullName evidence="2">DUF4097 domain-containing protein</fullName>
    </recommendedName>
</protein>
<sequence>MIKKIILLTSTLWMMSLHAQNKTDVTENETTESETIQSYKLSVNKGKLKIDLGRTTIEGYDGKEIIFSKKQTSKKVDERAKGLRAINANGLDDNTGLGINVIEKNGIVEVVQLNRITPPNISIKVPKAMLIYFDHQSQFGSTVTLRNLENEIEVSTSYNSIVLENVTGPATVNSIYGNIDAKFSQNVKGPLSVVSIYGRVDVTIPKTVKANVKASTSYGEILVAPELPLKMESKSGMIRYNDQLNATLNEGGTGFTFRSDYGKIYLRAL</sequence>
<reference evidence="3 4" key="1">
    <citation type="submission" date="2019-03" db="EMBL/GenBank/DDBJ databases">
        <title>Empedobacter tilapiae sp. nov., isolated from an intestine of Nile tilapia Oreochromis niloticus.</title>
        <authorList>
            <person name="Kim Y.-O."/>
            <person name="Yoon J.-H."/>
        </authorList>
    </citation>
    <scope>NUCLEOTIDE SEQUENCE [LARGE SCALE GENOMIC DNA]</scope>
    <source>
        <strain evidence="3 4">MRS2</strain>
    </source>
</reference>
<evidence type="ECO:0000256" key="1">
    <source>
        <dbReference type="SAM" id="SignalP"/>
    </source>
</evidence>
<keyword evidence="1" id="KW-0732">Signal</keyword>
<feature type="signal peptide" evidence="1">
    <location>
        <begin position="1"/>
        <end position="19"/>
    </location>
</feature>
<dbReference type="RefSeq" id="WP_135836130.1">
    <property type="nucleotide sequence ID" value="NZ_SRPE01000008.1"/>
</dbReference>
<evidence type="ECO:0000313" key="3">
    <source>
        <dbReference type="EMBL" id="TGN26160.1"/>
    </source>
</evidence>
<feature type="domain" description="DUF4097" evidence="2">
    <location>
        <begin position="153"/>
        <end position="223"/>
    </location>
</feature>
<evidence type="ECO:0000313" key="4">
    <source>
        <dbReference type="Proteomes" id="UP000297998"/>
    </source>
</evidence>
<organism evidence="3 4">
    <name type="scientific">Empedobacter tilapiae</name>
    <dbReference type="NCBI Taxonomy" id="2491114"/>
    <lineage>
        <taxon>Bacteria</taxon>
        <taxon>Pseudomonadati</taxon>
        <taxon>Bacteroidota</taxon>
        <taxon>Flavobacteriia</taxon>
        <taxon>Flavobacteriales</taxon>
        <taxon>Weeksellaceae</taxon>
        <taxon>Empedobacter</taxon>
    </lineage>
</organism>
<dbReference type="InterPro" id="IPR025164">
    <property type="entry name" value="Toastrack_DUF4097"/>
</dbReference>
<dbReference type="EMBL" id="SRPE01000008">
    <property type="protein sequence ID" value="TGN26160.1"/>
    <property type="molecule type" value="Genomic_DNA"/>
</dbReference>
<dbReference type="Pfam" id="PF13349">
    <property type="entry name" value="DUF4097"/>
    <property type="match status" value="1"/>
</dbReference>
<dbReference type="Proteomes" id="UP000297998">
    <property type="component" value="Unassembled WGS sequence"/>
</dbReference>
<name>A0A4Z1BKB4_9FLAO</name>
<dbReference type="OrthoDB" id="1114934at2"/>
<dbReference type="AlphaFoldDB" id="A0A4Z1BKB4"/>